<comment type="subcellular location">
    <subcellularLocation>
        <location evidence="1 10">Cell outer membrane</location>
        <topology evidence="1 10">Multi-pass membrane protein</topology>
    </subcellularLocation>
</comment>
<evidence type="ECO:0000256" key="8">
    <source>
        <dbReference type="ARBA" id="ARBA00023170"/>
    </source>
</evidence>
<evidence type="ECO:0000256" key="3">
    <source>
        <dbReference type="ARBA" id="ARBA00022452"/>
    </source>
</evidence>
<evidence type="ECO:0000313" key="14">
    <source>
        <dbReference type="EMBL" id="MFL0297350.1"/>
    </source>
</evidence>
<reference evidence="14 15" key="1">
    <citation type="submission" date="2024-07" db="EMBL/GenBank/DDBJ databases">
        <authorList>
            <person name="Pitt A."/>
            <person name="Hahn M.W."/>
        </authorList>
    </citation>
    <scope>NUCLEOTIDE SEQUENCE [LARGE SCALE GENOMIC DNA]</scope>
    <source>
        <strain evidence="14 15">2-BAHN-186B</strain>
    </source>
</reference>
<comment type="similarity">
    <text evidence="10 11">Belongs to the TonB-dependent receptor family.</text>
</comment>
<dbReference type="PANTHER" id="PTHR30069">
    <property type="entry name" value="TONB-DEPENDENT OUTER MEMBRANE RECEPTOR"/>
    <property type="match status" value="1"/>
</dbReference>
<keyword evidence="15" id="KW-1185">Reference proteome</keyword>
<keyword evidence="7 10" id="KW-0472">Membrane</keyword>
<comment type="caution">
    <text evidence="14">The sequence shown here is derived from an EMBL/GenBank/DDBJ whole genome shotgun (WGS) entry which is preliminary data.</text>
</comment>
<dbReference type="PROSITE" id="PS52016">
    <property type="entry name" value="TONB_DEPENDENT_REC_3"/>
    <property type="match status" value="1"/>
</dbReference>
<dbReference type="CDD" id="cd01347">
    <property type="entry name" value="ligand_gated_channel"/>
    <property type="match status" value="1"/>
</dbReference>
<evidence type="ECO:0000259" key="12">
    <source>
        <dbReference type="Pfam" id="PF00593"/>
    </source>
</evidence>
<gene>
    <name evidence="14" type="ORF">AAE961_00540</name>
</gene>
<name>A0ABW8TXE1_9BACT</name>
<keyword evidence="6 11" id="KW-0798">TonB box</keyword>
<dbReference type="Gene3D" id="2.40.170.20">
    <property type="entry name" value="TonB-dependent receptor, beta-barrel domain"/>
    <property type="match status" value="1"/>
</dbReference>
<evidence type="ECO:0000256" key="10">
    <source>
        <dbReference type="PROSITE-ProRule" id="PRU01360"/>
    </source>
</evidence>
<protein>
    <submittedName>
        <fullName evidence="14">TonB-dependent receptor</fullName>
    </submittedName>
</protein>
<keyword evidence="2 10" id="KW-0813">Transport</keyword>
<evidence type="ECO:0000256" key="4">
    <source>
        <dbReference type="ARBA" id="ARBA00022692"/>
    </source>
</evidence>
<keyword evidence="4 10" id="KW-0812">Transmembrane</keyword>
<dbReference type="InterPro" id="IPR039426">
    <property type="entry name" value="TonB-dep_rcpt-like"/>
</dbReference>
<dbReference type="InterPro" id="IPR036942">
    <property type="entry name" value="Beta-barrel_TonB_sf"/>
</dbReference>
<keyword evidence="8 14" id="KW-0675">Receptor</keyword>
<keyword evidence="5" id="KW-0732">Signal</keyword>
<evidence type="ECO:0000256" key="2">
    <source>
        <dbReference type="ARBA" id="ARBA00022448"/>
    </source>
</evidence>
<dbReference type="RefSeq" id="WP_406799369.1">
    <property type="nucleotide sequence ID" value="NZ_JBEWZF010000001.1"/>
</dbReference>
<evidence type="ECO:0000256" key="6">
    <source>
        <dbReference type="ARBA" id="ARBA00023077"/>
    </source>
</evidence>
<evidence type="ECO:0000256" key="1">
    <source>
        <dbReference type="ARBA" id="ARBA00004571"/>
    </source>
</evidence>
<evidence type="ECO:0000256" key="9">
    <source>
        <dbReference type="ARBA" id="ARBA00023237"/>
    </source>
</evidence>
<dbReference type="Pfam" id="PF00593">
    <property type="entry name" value="TonB_dep_Rec_b-barrel"/>
    <property type="match status" value="1"/>
</dbReference>
<keyword evidence="3 10" id="KW-1134">Transmembrane beta strand</keyword>
<dbReference type="InterPro" id="IPR012910">
    <property type="entry name" value="Plug_dom"/>
</dbReference>
<evidence type="ECO:0000259" key="13">
    <source>
        <dbReference type="Pfam" id="PF07715"/>
    </source>
</evidence>
<dbReference type="Proteomes" id="UP001623553">
    <property type="component" value="Unassembled WGS sequence"/>
</dbReference>
<feature type="domain" description="TonB-dependent receptor-like beta-barrel" evidence="12">
    <location>
        <begin position="329"/>
        <end position="710"/>
    </location>
</feature>
<evidence type="ECO:0000256" key="5">
    <source>
        <dbReference type="ARBA" id="ARBA00022729"/>
    </source>
</evidence>
<evidence type="ECO:0000313" key="15">
    <source>
        <dbReference type="Proteomes" id="UP001623553"/>
    </source>
</evidence>
<dbReference type="PANTHER" id="PTHR30069:SF29">
    <property type="entry name" value="HEMOGLOBIN AND HEMOGLOBIN-HAPTOGLOBIN-BINDING PROTEIN 1-RELATED"/>
    <property type="match status" value="1"/>
</dbReference>
<proteinExistence type="inferred from homology"/>
<keyword evidence="9 10" id="KW-0998">Cell outer membrane</keyword>
<sequence>MLNVLIIAGALASVGVASRESLVTSPEGMSPEGSFTIHHSPFNSGQYPVVSSGRFAAVASRESLVASSRFAAVSSRESLVASPEGSSTIYHSPFTIQKSSTIHHSPFTIQGSSTIHHSPFTIQKDSTLSEVTISAPKYPEKLARTGKVVSVISAEMIQANAGKSLGELLQQSVGVAVVGARSAPGTNQEIYVRGANTGHVLLLMDGFPLNDPSHISSVMDWNLINLSNIERIEILKGGQSTLYGSDAMAAVINLVTRKNAKSLQVVLQGGGLGTHQEQISWSTRKGNNSLQIQAQNYATDGFSSAKIAQGKAEADGFKQQSWGVKWGRDFGKNGNLDFAYSSQLYQGNLDNGPFVDDRDYTSKATSHSFRGQYQVKNWTVRAFQDLIHREFRNDSTDIPANAWSKFGLSSYAGLSQGFEAFVKIPVKENAALLVGSEFRRQKTEQSDLSISDYGPYISPDLSEKQKTQQIVGTYATFQQSGRKLGYELGARWNAQSTFGNYFTYNLNPYWAISQTAKLFVNYYTSFKTPSIYQLASPYGNLDLQPEQGKTFELGAEKKFKSWKIRVVGFQNEVNQGIVFQSMDVEPFGKYQNISRQKTQGIEFELSYQTAKFQADFNYTYLKGEMIDRDSTYSSLIRRPSNAWNLSMQYKLHPKWSVGMNNQYVGQRTDYFYDESSYSVKANPMDAYLWTDLSIHYQINKNWKLSGMLKNALNQQILEITGYSGQPRNVQISLMGNF</sequence>
<dbReference type="SUPFAM" id="SSF56935">
    <property type="entry name" value="Porins"/>
    <property type="match status" value="1"/>
</dbReference>
<dbReference type="Gene3D" id="2.170.130.10">
    <property type="entry name" value="TonB-dependent receptor, plug domain"/>
    <property type="match status" value="1"/>
</dbReference>
<organism evidence="14 15">
    <name type="scientific">Aquirufa novilacunae</name>
    <dbReference type="NCBI Taxonomy" id="3139305"/>
    <lineage>
        <taxon>Bacteria</taxon>
        <taxon>Pseudomonadati</taxon>
        <taxon>Bacteroidota</taxon>
        <taxon>Cytophagia</taxon>
        <taxon>Cytophagales</taxon>
        <taxon>Flectobacillaceae</taxon>
        <taxon>Aquirufa</taxon>
    </lineage>
</organism>
<evidence type="ECO:0000256" key="7">
    <source>
        <dbReference type="ARBA" id="ARBA00023136"/>
    </source>
</evidence>
<dbReference type="InterPro" id="IPR037066">
    <property type="entry name" value="Plug_dom_sf"/>
</dbReference>
<dbReference type="Pfam" id="PF07715">
    <property type="entry name" value="Plug"/>
    <property type="match status" value="1"/>
</dbReference>
<dbReference type="InterPro" id="IPR000531">
    <property type="entry name" value="Beta-barrel_TonB"/>
</dbReference>
<accession>A0ABW8TXE1</accession>
<dbReference type="EMBL" id="JBEWZF010000001">
    <property type="protein sequence ID" value="MFL0297350.1"/>
    <property type="molecule type" value="Genomic_DNA"/>
</dbReference>
<feature type="domain" description="TonB-dependent receptor plug" evidence="13">
    <location>
        <begin position="144"/>
        <end position="251"/>
    </location>
</feature>
<evidence type="ECO:0000256" key="11">
    <source>
        <dbReference type="RuleBase" id="RU003357"/>
    </source>
</evidence>